<evidence type="ECO:0000313" key="4">
    <source>
        <dbReference type="EMBL" id="EMI53506.1"/>
    </source>
</evidence>
<comment type="similarity">
    <text evidence="1">Belongs to the 'GDXG' lipolytic enzyme family.</text>
</comment>
<reference evidence="4 5" key="1">
    <citation type="journal article" date="2013" name="Mar. Genomics">
        <title>Expression of sulfatases in Rhodopirellula baltica and the diversity of sulfatases in the genus Rhodopirellula.</title>
        <authorList>
            <person name="Wegner C.E."/>
            <person name="Richter-Heitmann T."/>
            <person name="Klindworth A."/>
            <person name="Klockow C."/>
            <person name="Richter M."/>
            <person name="Achstetter T."/>
            <person name="Glockner F.O."/>
            <person name="Harder J."/>
        </authorList>
    </citation>
    <scope>NUCLEOTIDE SEQUENCE [LARGE SCALE GENOMIC DNA]</scope>
    <source>
        <strain evidence="4 5">SM41</strain>
    </source>
</reference>
<comment type="caution">
    <text evidence="4">The sequence shown here is derived from an EMBL/GenBank/DDBJ whole genome shotgun (WGS) entry which is preliminary data.</text>
</comment>
<evidence type="ECO:0000256" key="1">
    <source>
        <dbReference type="ARBA" id="ARBA00010515"/>
    </source>
</evidence>
<dbReference type="RefSeq" id="WP_008684769.1">
    <property type="nucleotide sequence ID" value="NZ_ANOH01000347.1"/>
</dbReference>
<dbReference type="AlphaFoldDB" id="M5U6K7"/>
<evidence type="ECO:0000259" key="3">
    <source>
        <dbReference type="Pfam" id="PF20434"/>
    </source>
</evidence>
<dbReference type="PATRIC" id="fig|1263870.3.peg.5353"/>
<sequence length="315" mass="34765">MISLLCTHDSQRTNESSFTMKFSRSPVRLFALVAAVFAVIFYAEDCSAFEPDERVTYKTVGDVELQLHVFRPADPQPNGEAPAIVFFFGGGWNGGTPAQFYEQARRMADRGMVAFSADYRVRSRQKTTPFECVSDGKSAVRWIREHAATYGIDPQKIVASGGSAGGHVAACTGVIETLDEPSENAAISSIPNAMVLYNPVIDTTAKGYGLKRVGEDRETEISPCHHVREGLPPTLILHGTKDTTVPFENAERFNRLMNEAGNRCELVSFAGQGHGFFNSKSFRPKTKDISHYERAMKSTEQFLESLGYLDEVATE</sequence>
<dbReference type="InterPro" id="IPR029058">
    <property type="entry name" value="AB_hydrolase_fold"/>
</dbReference>
<dbReference type="EMBL" id="ANOH01000347">
    <property type="protein sequence ID" value="EMI53506.1"/>
    <property type="molecule type" value="Genomic_DNA"/>
</dbReference>
<evidence type="ECO:0000256" key="2">
    <source>
        <dbReference type="ARBA" id="ARBA00022801"/>
    </source>
</evidence>
<dbReference type="Proteomes" id="UP000011885">
    <property type="component" value="Unassembled WGS sequence"/>
</dbReference>
<proteinExistence type="inferred from homology"/>
<dbReference type="SUPFAM" id="SSF53474">
    <property type="entry name" value="alpha/beta-Hydrolases"/>
    <property type="match status" value="1"/>
</dbReference>
<dbReference type="OrthoDB" id="9815425at2"/>
<dbReference type="PANTHER" id="PTHR48081">
    <property type="entry name" value="AB HYDROLASE SUPERFAMILY PROTEIN C4A8.06C"/>
    <property type="match status" value="1"/>
</dbReference>
<dbReference type="Pfam" id="PF20434">
    <property type="entry name" value="BD-FAE"/>
    <property type="match status" value="1"/>
</dbReference>
<name>M5U6K7_9BACT</name>
<dbReference type="InterPro" id="IPR049492">
    <property type="entry name" value="BD-FAE-like_dom"/>
</dbReference>
<keyword evidence="5" id="KW-1185">Reference proteome</keyword>
<accession>M5U6K7</accession>
<evidence type="ECO:0000313" key="5">
    <source>
        <dbReference type="Proteomes" id="UP000011885"/>
    </source>
</evidence>
<dbReference type="PANTHER" id="PTHR48081:SF30">
    <property type="entry name" value="ACETYL-HYDROLASE LIPR-RELATED"/>
    <property type="match status" value="1"/>
</dbReference>
<feature type="domain" description="BD-FAE-like" evidence="3">
    <location>
        <begin position="76"/>
        <end position="254"/>
    </location>
</feature>
<dbReference type="InterPro" id="IPR050300">
    <property type="entry name" value="GDXG_lipolytic_enzyme"/>
</dbReference>
<keyword evidence="2" id="KW-0378">Hydrolase</keyword>
<organism evidence="4 5">
    <name type="scientific">Rhodopirellula sallentina SM41</name>
    <dbReference type="NCBI Taxonomy" id="1263870"/>
    <lineage>
        <taxon>Bacteria</taxon>
        <taxon>Pseudomonadati</taxon>
        <taxon>Planctomycetota</taxon>
        <taxon>Planctomycetia</taxon>
        <taxon>Pirellulales</taxon>
        <taxon>Pirellulaceae</taxon>
        <taxon>Rhodopirellula</taxon>
    </lineage>
</organism>
<dbReference type="Gene3D" id="3.40.50.1820">
    <property type="entry name" value="alpha/beta hydrolase"/>
    <property type="match status" value="1"/>
</dbReference>
<protein>
    <submittedName>
        <fullName evidence="4">Lipase, putative esterase</fullName>
    </submittedName>
</protein>
<gene>
    <name evidence="4" type="ORF">RSSM_05060</name>
</gene>
<dbReference type="GO" id="GO:0004806">
    <property type="term" value="F:triacylglycerol lipase activity"/>
    <property type="evidence" value="ECO:0007669"/>
    <property type="project" value="TreeGrafter"/>
</dbReference>